<gene>
    <name evidence="3" type="ORF">C7453_11191</name>
    <name evidence="2" type="ORF">HLH32_16825</name>
</gene>
<dbReference type="InterPro" id="IPR023631">
    <property type="entry name" value="Amidase_dom"/>
</dbReference>
<proteinExistence type="predicted"/>
<dbReference type="RefSeq" id="WP_114728759.1">
    <property type="nucleotide sequence ID" value="NZ_BJMI01000043.1"/>
</dbReference>
<reference evidence="2 5" key="2">
    <citation type="submission" date="2020-04" db="EMBL/GenBank/DDBJ databases">
        <title>Description of novel Gluconacetobacter.</title>
        <authorList>
            <person name="Sombolestani A."/>
        </authorList>
    </citation>
    <scope>NUCLEOTIDE SEQUENCE [LARGE SCALE GENOMIC DNA]</scope>
    <source>
        <strain evidence="2 5">LMG 1382</strain>
    </source>
</reference>
<sequence>MAILSESTLCDLPATTLQALICSGSISPTDLVRACLNRVASINPAVNAVVVLDTDGALDAAHHAEQALRDGRPVGALHGIPVLVKDTDDVAGMRTTYGSRLFAHHIPLQDLGAVNRLRKAGAIILGKTNTPEWAAGGNTRNPVYGATGNPFNPLYSAAGSSGGSAVALACGMAPLATGSDTGGSLRNPAAFNGIVGFRPSSGLVANERRVHGWSNFSTNGPMARTVADTALMLSVMASDDPCDPLAYSIPDEPIRAVPGRYIPLPTVDTGRLRMAYTEDFGFAPTERHVRRVFTTRVDALASLFASAEQAHPDCTGADFAFAVIRSSLFLATHGARYRNNPESLGTNIRENIQEGHAYTLEDYANAATIQTRISRSFVAFFKTRDLLISPAVTISPHPWREAYPAQIDGTPTRSYYHWLAMAYAATLAGCPAISIPMGVDEAGFPFGLQIVGPRGGDARLLAIAAAIETTFAGTPALCRPIPDLDALSTMPALSDSPGFRDDV</sequence>
<evidence type="ECO:0000313" key="3">
    <source>
        <dbReference type="EMBL" id="RDI36307.1"/>
    </source>
</evidence>
<protein>
    <submittedName>
        <fullName evidence="2 3">Amidase</fullName>
    </submittedName>
</protein>
<comment type="caution">
    <text evidence="3">The sequence shown here is derived from an EMBL/GenBank/DDBJ whole genome shotgun (WGS) entry which is preliminary data.</text>
</comment>
<dbReference type="AlphaFoldDB" id="A0A370FXE3"/>
<feature type="domain" description="Amidase" evidence="1">
    <location>
        <begin position="30"/>
        <end position="461"/>
    </location>
</feature>
<dbReference type="Proteomes" id="UP000254958">
    <property type="component" value="Unassembled WGS sequence"/>
</dbReference>
<dbReference type="Gene3D" id="3.90.1300.10">
    <property type="entry name" value="Amidase signature (AS) domain"/>
    <property type="match status" value="1"/>
</dbReference>
<evidence type="ECO:0000313" key="2">
    <source>
        <dbReference type="EMBL" id="MBB2188006.1"/>
    </source>
</evidence>
<dbReference type="Pfam" id="PF01425">
    <property type="entry name" value="Amidase"/>
    <property type="match status" value="1"/>
</dbReference>
<dbReference type="OrthoDB" id="7245165at2"/>
<dbReference type="InterPro" id="IPR036928">
    <property type="entry name" value="AS_sf"/>
</dbReference>
<accession>A0A370FXE3</accession>
<dbReference type="InterPro" id="IPR000120">
    <property type="entry name" value="Amidase"/>
</dbReference>
<evidence type="ECO:0000313" key="4">
    <source>
        <dbReference type="Proteomes" id="UP000254958"/>
    </source>
</evidence>
<evidence type="ECO:0000259" key="1">
    <source>
        <dbReference type="Pfam" id="PF01425"/>
    </source>
</evidence>
<dbReference type="SUPFAM" id="SSF75304">
    <property type="entry name" value="Amidase signature (AS) enzymes"/>
    <property type="match status" value="1"/>
</dbReference>
<dbReference type="PANTHER" id="PTHR11895">
    <property type="entry name" value="TRANSAMIDASE"/>
    <property type="match status" value="1"/>
</dbReference>
<organism evidence="3 4">
    <name type="scientific">Gluconacetobacter liquefaciens</name>
    <name type="common">Acetobacter liquefaciens</name>
    <dbReference type="NCBI Taxonomy" id="89584"/>
    <lineage>
        <taxon>Bacteria</taxon>
        <taxon>Pseudomonadati</taxon>
        <taxon>Pseudomonadota</taxon>
        <taxon>Alphaproteobacteria</taxon>
        <taxon>Acetobacterales</taxon>
        <taxon>Acetobacteraceae</taxon>
        <taxon>Gluconacetobacter</taxon>
    </lineage>
</organism>
<reference evidence="3 4" key="1">
    <citation type="submission" date="2018-07" db="EMBL/GenBank/DDBJ databases">
        <title>Genomic Encyclopedia of Type Strains, Phase IV (KMG-IV): sequencing the most valuable type-strain genomes for metagenomic binning, comparative biology and taxonomic classification.</title>
        <authorList>
            <person name="Goeker M."/>
        </authorList>
    </citation>
    <scope>NUCLEOTIDE SEQUENCE [LARGE SCALE GENOMIC DNA]</scope>
    <source>
        <strain evidence="3 4">DSM 5603</strain>
    </source>
</reference>
<dbReference type="PANTHER" id="PTHR11895:SF76">
    <property type="entry name" value="INDOLEACETAMIDE HYDROLASE"/>
    <property type="match status" value="1"/>
</dbReference>
<dbReference type="EMBL" id="QQAW01000011">
    <property type="protein sequence ID" value="RDI36307.1"/>
    <property type="molecule type" value="Genomic_DNA"/>
</dbReference>
<keyword evidence="3" id="KW-0808">Transferase</keyword>
<dbReference type="EMBL" id="JABEQI010000013">
    <property type="protein sequence ID" value="MBB2188006.1"/>
    <property type="molecule type" value="Genomic_DNA"/>
</dbReference>
<dbReference type="Proteomes" id="UP000562982">
    <property type="component" value="Unassembled WGS sequence"/>
</dbReference>
<keyword evidence="4" id="KW-1185">Reference proteome</keyword>
<evidence type="ECO:0000313" key="5">
    <source>
        <dbReference type="Proteomes" id="UP000562982"/>
    </source>
</evidence>
<dbReference type="GO" id="GO:0016740">
    <property type="term" value="F:transferase activity"/>
    <property type="evidence" value="ECO:0007669"/>
    <property type="project" value="UniProtKB-KW"/>
</dbReference>
<name>A0A370FXE3_GLULI</name>